<evidence type="ECO:0000313" key="2">
    <source>
        <dbReference type="EMBL" id="MBM7646195.1"/>
    </source>
</evidence>
<accession>A0ABS2Q2P3</accession>
<reference evidence="2 3" key="1">
    <citation type="submission" date="2021-01" db="EMBL/GenBank/DDBJ databases">
        <title>Genomic Encyclopedia of Type Strains, Phase IV (KMG-IV): sequencing the most valuable type-strain genomes for metagenomic binning, comparative biology and taxonomic classification.</title>
        <authorList>
            <person name="Goeker M."/>
        </authorList>
    </citation>
    <scope>NUCLEOTIDE SEQUENCE [LARGE SCALE GENOMIC DNA]</scope>
    <source>
        <strain evidence="2 3">DSM 28236</strain>
    </source>
</reference>
<keyword evidence="3" id="KW-1185">Reference proteome</keyword>
<dbReference type="Gene3D" id="2.60.300.12">
    <property type="entry name" value="HesB-like domain"/>
    <property type="match status" value="1"/>
</dbReference>
<dbReference type="Proteomes" id="UP000808914">
    <property type="component" value="Unassembled WGS sequence"/>
</dbReference>
<dbReference type="InterPro" id="IPR035903">
    <property type="entry name" value="HesB-like_dom_sf"/>
</dbReference>
<dbReference type="Pfam" id="PF01521">
    <property type="entry name" value="Fe-S_biosyn"/>
    <property type="match status" value="1"/>
</dbReference>
<evidence type="ECO:0000259" key="1">
    <source>
        <dbReference type="Pfam" id="PF01521"/>
    </source>
</evidence>
<comment type="caution">
    <text evidence="2">The sequence shown here is derived from an EMBL/GenBank/DDBJ whole genome shotgun (WGS) entry which is preliminary data.</text>
</comment>
<feature type="domain" description="Core" evidence="1">
    <location>
        <begin position="1"/>
        <end position="104"/>
    </location>
</feature>
<dbReference type="InterPro" id="IPR000361">
    <property type="entry name" value="ATAP_core_dom"/>
</dbReference>
<proteinExistence type="predicted"/>
<dbReference type="SUPFAM" id="SSF89360">
    <property type="entry name" value="HesB-like domain"/>
    <property type="match status" value="1"/>
</dbReference>
<sequence>MDIKFTNKAKEIIKGKLKENTASGFLKLIYDTVGCGCVNDGVIHLAYVSEIEPDDIRVDTNEWPVYIQAQFEIYYNEEMTIDYLDKYQCFQLKSPNQIMNPRMKWVKS</sequence>
<name>A0ABS2Q2P3_9BACL</name>
<evidence type="ECO:0000313" key="3">
    <source>
        <dbReference type="Proteomes" id="UP000808914"/>
    </source>
</evidence>
<dbReference type="EMBL" id="JAFBER010000017">
    <property type="protein sequence ID" value="MBM7646195.1"/>
    <property type="molecule type" value="Genomic_DNA"/>
</dbReference>
<dbReference type="RefSeq" id="WP_205004093.1">
    <property type="nucleotide sequence ID" value="NZ_JAFBER010000017.1"/>
</dbReference>
<organism evidence="2 3">
    <name type="scientific">Scopulibacillus daqui</name>
    <dbReference type="NCBI Taxonomy" id="1469162"/>
    <lineage>
        <taxon>Bacteria</taxon>
        <taxon>Bacillati</taxon>
        <taxon>Bacillota</taxon>
        <taxon>Bacilli</taxon>
        <taxon>Bacillales</taxon>
        <taxon>Sporolactobacillaceae</taxon>
        <taxon>Scopulibacillus</taxon>
    </lineage>
</organism>
<protein>
    <submittedName>
        <fullName evidence="2">Uncharacterized protein YqkB</fullName>
    </submittedName>
</protein>
<gene>
    <name evidence="2" type="ORF">JOD45_002421</name>
</gene>